<evidence type="ECO:0000313" key="1">
    <source>
        <dbReference type="EMBL" id="PQA60323.1"/>
    </source>
</evidence>
<dbReference type="AlphaFoldDB" id="A0A2S7IRH9"/>
<dbReference type="Proteomes" id="UP000239590">
    <property type="component" value="Unassembled WGS sequence"/>
</dbReference>
<protein>
    <submittedName>
        <fullName evidence="1">Uncharacterized protein</fullName>
    </submittedName>
</protein>
<comment type="caution">
    <text evidence="1">The sequence shown here is derived from an EMBL/GenBank/DDBJ whole genome shotgun (WGS) entry which is preliminary data.</text>
</comment>
<reference evidence="2" key="1">
    <citation type="submission" date="2018-02" db="EMBL/GenBank/DDBJ databases">
        <title>Genome sequencing of Solimonas sp. HR-BB.</title>
        <authorList>
            <person name="Lee Y."/>
            <person name="Jeon C.O."/>
        </authorList>
    </citation>
    <scope>NUCLEOTIDE SEQUENCE [LARGE SCALE GENOMIC DNA]</scope>
    <source>
        <strain evidence="2">HR-U</strain>
    </source>
</reference>
<evidence type="ECO:0000313" key="2">
    <source>
        <dbReference type="Proteomes" id="UP000239590"/>
    </source>
</evidence>
<sequence length="496" mass="57356">MTRFLFLCFWLLAGTLEAQMMPSKRLEIMRDEKKSEDFEVLPLGKQGVLITKTVDDPFRGIAHLYHFSRYDSTLAPRWEAEFKLKYPFEGLLSYHTDEQLYWLCGDPHSEKIQIWKINLETGDTEMIDGEVLAIDEVSKFKVLGNKAFLAGTYNDRPVVVAFSFFDKSSKALPELYDTHLSINELDVDERSNQIHVFSRLTRKGKCQLQLQSYDYEGRLLHKTMLSDESGNSLITAKIVRLQTGESLLVGNYSLNCSDYSQGLYLTKLNGTEPDAIRYVPFHELQNFFNYLKPSRQERLKNRIAEQQKRGKDPKFHYLLQIHDPVPTDHGYLLVAEAYFPQAKTTASTTPFVVSRPRRNSYDSYRYTHALVCGLDASGSFVWDNSMDLKDLTTDVLGPQVQLSSEGDTLRLTYSHENKVRAVQIQGSKTLGKPQEYELFSEELKKDMDRDTYPSLASWYGPYFLSWGYRKFPATGQQPTREAFFVYRLEHPRVVEE</sequence>
<organism evidence="1 2">
    <name type="scientific">Siphonobacter curvatus</name>
    <dbReference type="NCBI Taxonomy" id="2094562"/>
    <lineage>
        <taxon>Bacteria</taxon>
        <taxon>Pseudomonadati</taxon>
        <taxon>Bacteroidota</taxon>
        <taxon>Cytophagia</taxon>
        <taxon>Cytophagales</taxon>
        <taxon>Cytophagaceae</taxon>
        <taxon>Siphonobacter</taxon>
    </lineage>
</organism>
<accession>A0A2S7IRH9</accession>
<dbReference type="RefSeq" id="WP_104712489.1">
    <property type="nucleotide sequence ID" value="NZ_PTRA01000001.1"/>
</dbReference>
<name>A0A2S7IRH9_9BACT</name>
<gene>
    <name evidence="1" type="ORF">C5O19_12105</name>
</gene>
<dbReference type="OrthoDB" id="1059469at2"/>
<dbReference type="EMBL" id="PTRA01000001">
    <property type="protein sequence ID" value="PQA60323.1"/>
    <property type="molecule type" value="Genomic_DNA"/>
</dbReference>
<keyword evidence="2" id="KW-1185">Reference proteome</keyword>
<proteinExistence type="predicted"/>